<evidence type="ECO:0000259" key="1">
    <source>
        <dbReference type="Pfam" id="PF00561"/>
    </source>
</evidence>
<name>A0A3B0REV9_9ZZZZ</name>
<dbReference type="InterPro" id="IPR050266">
    <property type="entry name" value="AB_hydrolase_sf"/>
</dbReference>
<dbReference type="GO" id="GO:0016020">
    <property type="term" value="C:membrane"/>
    <property type="evidence" value="ECO:0007669"/>
    <property type="project" value="TreeGrafter"/>
</dbReference>
<dbReference type="GO" id="GO:0016787">
    <property type="term" value="F:hydrolase activity"/>
    <property type="evidence" value="ECO:0007669"/>
    <property type="project" value="UniProtKB-KW"/>
</dbReference>
<dbReference type="AlphaFoldDB" id="A0A3B0REV9"/>
<dbReference type="InterPro" id="IPR000073">
    <property type="entry name" value="AB_hydrolase_1"/>
</dbReference>
<keyword evidence="2" id="KW-0378">Hydrolase</keyword>
<evidence type="ECO:0000313" key="2">
    <source>
        <dbReference type="EMBL" id="VAV86618.1"/>
    </source>
</evidence>
<dbReference type="PRINTS" id="PR00111">
    <property type="entry name" value="ABHYDROLASE"/>
</dbReference>
<dbReference type="Gene3D" id="3.40.50.1820">
    <property type="entry name" value="alpha/beta hydrolase"/>
    <property type="match status" value="1"/>
</dbReference>
<accession>A0A3B0REV9</accession>
<dbReference type="InterPro" id="IPR029058">
    <property type="entry name" value="AB_hydrolase_fold"/>
</dbReference>
<dbReference type="EMBL" id="UOEE01000005">
    <property type="protein sequence ID" value="VAV86618.1"/>
    <property type="molecule type" value="Genomic_DNA"/>
</dbReference>
<reference evidence="2" key="1">
    <citation type="submission" date="2018-06" db="EMBL/GenBank/DDBJ databases">
        <authorList>
            <person name="Zhirakovskaya E."/>
        </authorList>
    </citation>
    <scope>NUCLEOTIDE SEQUENCE</scope>
</reference>
<protein>
    <submittedName>
        <fullName evidence="2">Hydrolase, alpha/beta fold family</fullName>
    </submittedName>
</protein>
<organism evidence="2">
    <name type="scientific">hydrothermal vent metagenome</name>
    <dbReference type="NCBI Taxonomy" id="652676"/>
    <lineage>
        <taxon>unclassified sequences</taxon>
        <taxon>metagenomes</taxon>
        <taxon>ecological metagenomes</taxon>
    </lineage>
</organism>
<dbReference type="PANTHER" id="PTHR43798">
    <property type="entry name" value="MONOACYLGLYCEROL LIPASE"/>
    <property type="match status" value="1"/>
</dbReference>
<proteinExistence type="predicted"/>
<dbReference type="PANTHER" id="PTHR43798:SF33">
    <property type="entry name" value="HYDROLASE, PUTATIVE (AFU_ORTHOLOGUE AFUA_2G14860)-RELATED"/>
    <property type="match status" value="1"/>
</dbReference>
<dbReference type="Pfam" id="PF00561">
    <property type="entry name" value="Abhydrolase_1"/>
    <property type="match status" value="1"/>
</dbReference>
<feature type="non-terminal residue" evidence="2">
    <location>
        <position position="232"/>
    </location>
</feature>
<gene>
    <name evidence="2" type="ORF">MNBD_ALPHA06-2132</name>
</gene>
<feature type="domain" description="AB hydrolase-1" evidence="1">
    <location>
        <begin position="63"/>
        <end position="182"/>
    </location>
</feature>
<sequence>MRISGSLLVLLAVVAVFLWVFRVPDADIATLEAKYGQAPSQFITLPLGERVHLRDQGNPDGRVLILLHGTSASLHTWEPWVAQLGDDYRIITVDLPGHGLTGPIASCDYSVECSVRMVEDVREYLGLEHFVIGGNSLGGQIAWRYALAYARYVDGLILSDASGGPNINPAPMTPAFVLAGIPVLNHLLEIIMPRSLVEKGLQDATSVDGFVTADKVDRYWQLGRRPGNRKAM</sequence>
<dbReference type="SUPFAM" id="SSF53474">
    <property type="entry name" value="alpha/beta-Hydrolases"/>
    <property type="match status" value="1"/>
</dbReference>